<dbReference type="EMBL" id="DF933811">
    <property type="protein sequence ID" value="GAM34926.1"/>
    <property type="molecule type" value="Genomic_DNA"/>
</dbReference>
<organism evidence="2 3">
    <name type="scientific">Talaromyces pinophilus</name>
    <name type="common">Penicillium pinophilum</name>
    <dbReference type="NCBI Taxonomy" id="128442"/>
    <lineage>
        <taxon>Eukaryota</taxon>
        <taxon>Fungi</taxon>
        <taxon>Dikarya</taxon>
        <taxon>Ascomycota</taxon>
        <taxon>Pezizomycotina</taxon>
        <taxon>Eurotiomycetes</taxon>
        <taxon>Eurotiomycetidae</taxon>
        <taxon>Eurotiales</taxon>
        <taxon>Trichocomaceae</taxon>
        <taxon>Talaromyces</taxon>
        <taxon>Talaromyces sect. Talaromyces</taxon>
    </lineage>
</organism>
<evidence type="ECO:0000256" key="1">
    <source>
        <dbReference type="SAM" id="Phobius"/>
    </source>
</evidence>
<gene>
    <name evidence="2" type="ORF">TCE0_015f02829</name>
</gene>
<keyword evidence="3" id="KW-1185">Reference proteome</keyword>
<evidence type="ECO:0000313" key="3">
    <source>
        <dbReference type="Proteomes" id="UP000053095"/>
    </source>
</evidence>
<keyword evidence="1" id="KW-1133">Transmembrane helix</keyword>
<keyword evidence="1" id="KW-0472">Membrane</keyword>
<protein>
    <submittedName>
        <fullName evidence="2">Uncharacterized protein</fullName>
    </submittedName>
</protein>
<name>A0A6V8H266_TALPI</name>
<sequence length="581" mass="63172">MLADQLSAFDTEPDLDLKKPRDDVEKHGDKKLFTYSALTSPSISETSTLRIESSSRWTIGWVTPSAMLSCFLMAVTLATAHLGFFRWLDEQQVDEYGFSQPFVTGVSYFLVNGFRLFLAAALGISFVQIVWKLLRVQPIQLGDLDNLLSVLSNPLQLGRVNLFWRAPVPFLCAIVFWCLPIAMVFPPGALTVETWTVLSESGNTVSTLDLAFAGYGETYEDMLEAALWQTDNLGAYGAPAFQCSEGSVSPDLFSWINTTYPQSGAFEYIYVAHANSAARVQPPYNLNFQLAWSNGGATGESFQNLSCTAYEAVYTFHIDYQNGLETVTTRNVQMGPMLNSSNIYTDFGMRPANEGSNVTDPVVNATSVGSGGGNVTDANRRANMVAIQDTVVDSFSGYIDALLLHAQQSSNTLIALTELYSGTTTSPTFNITGESMQNILQNVVISMLTLNQMRTDINVTFSDDVNVFCFSNPARLIVPYFLSACISLAFIIGGGHALLSNGISASTGGVFQTLCTTRGSDRLSDLAVKGCLGGRENVPEDLKHLKVMFGVFKNSDHLSRSKPIAGLGTVDEVIPLVKGAF</sequence>
<proteinExistence type="predicted"/>
<dbReference type="PANTHER" id="PTHR35041:SF6">
    <property type="entry name" value="FORMYLMETHIONINE DEFORMYLASE-LIKE PROTEIN-RELATED"/>
    <property type="match status" value="1"/>
</dbReference>
<reference evidence="3" key="1">
    <citation type="journal article" date="2015" name="Genome Announc.">
        <title>Draft genome sequence of Talaromyces cellulolyticus strain Y-94, a source of lignocellulosic biomass-degrading enzymes.</title>
        <authorList>
            <person name="Fujii T."/>
            <person name="Koike H."/>
            <person name="Sawayama S."/>
            <person name="Yano S."/>
            <person name="Inoue H."/>
        </authorList>
    </citation>
    <scope>NUCLEOTIDE SEQUENCE [LARGE SCALE GENOMIC DNA]</scope>
    <source>
        <strain evidence="3">Y-94</strain>
    </source>
</reference>
<evidence type="ECO:0000313" key="2">
    <source>
        <dbReference type="EMBL" id="GAM34926.1"/>
    </source>
</evidence>
<feature type="transmembrane region" description="Helical" evidence="1">
    <location>
        <begin position="66"/>
        <end position="88"/>
    </location>
</feature>
<feature type="transmembrane region" description="Helical" evidence="1">
    <location>
        <begin position="162"/>
        <end position="185"/>
    </location>
</feature>
<feature type="transmembrane region" description="Helical" evidence="1">
    <location>
        <begin position="108"/>
        <end position="131"/>
    </location>
</feature>
<accession>A0A6V8H266</accession>
<keyword evidence="1" id="KW-0812">Transmembrane</keyword>
<comment type="caution">
    <text evidence="2">The sequence shown here is derived from an EMBL/GenBank/DDBJ whole genome shotgun (WGS) entry which is preliminary data.</text>
</comment>
<dbReference type="PANTHER" id="PTHR35041">
    <property type="entry name" value="MEDIATOR OF RNA POLYMERASE II TRANSCRIPTION SUBUNIT 1"/>
    <property type="match status" value="1"/>
</dbReference>
<feature type="transmembrane region" description="Helical" evidence="1">
    <location>
        <begin position="477"/>
        <end position="499"/>
    </location>
</feature>
<dbReference type="Proteomes" id="UP000053095">
    <property type="component" value="Unassembled WGS sequence"/>
</dbReference>
<dbReference type="AlphaFoldDB" id="A0A6V8H266"/>